<keyword evidence="1" id="KW-0479">Metal-binding</keyword>
<dbReference type="EMBL" id="LDAU01000183">
    <property type="protein sequence ID" value="KRX00628.1"/>
    <property type="molecule type" value="Genomic_DNA"/>
</dbReference>
<dbReference type="OMA" id="ETCCRVC"/>
<reference evidence="7 8" key="1">
    <citation type="journal article" date="2015" name="Sci. Rep.">
        <title>Genome of the facultative scuticociliatosis pathogen Pseudocohnilembus persalinus provides insight into its virulence through horizontal gene transfer.</title>
        <authorList>
            <person name="Xiong J."/>
            <person name="Wang G."/>
            <person name="Cheng J."/>
            <person name="Tian M."/>
            <person name="Pan X."/>
            <person name="Warren A."/>
            <person name="Jiang C."/>
            <person name="Yuan D."/>
            <person name="Miao W."/>
        </authorList>
    </citation>
    <scope>NUCLEOTIDE SEQUENCE [LARGE SCALE GENOMIC DNA]</scope>
    <source>
        <strain evidence="7">36N120E</strain>
    </source>
</reference>
<dbReference type="GO" id="GO:0008270">
    <property type="term" value="F:zinc ion binding"/>
    <property type="evidence" value="ECO:0007669"/>
    <property type="project" value="UniProtKB-KW"/>
</dbReference>
<evidence type="ECO:0000256" key="2">
    <source>
        <dbReference type="ARBA" id="ARBA00022771"/>
    </source>
</evidence>
<dbReference type="SMART" id="SM00184">
    <property type="entry name" value="RING"/>
    <property type="match status" value="1"/>
</dbReference>
<dbReference type="AlphaFoldDB" id="A0A0V0QEM6"/>
<evidence type="ECO:0000256" key="3">
    <source>
        <dbReference type="ARBA" id="ARBA00022833"/>
    </source>
</evidence>
<dbReference type="Pfam" id="PF13445">
    <property type="entry name" value="zf-RING_UBOX"/>
    <property type="match status" value="1"/>
</dbReference>
<dbReference type="Proteomes" id="UP000054937">
    <property type="component" value="Unassembled WGS sequence"/>
</dbReference>
<organism evidence="7 8">
    <name type="scientific">Pseudocohnilembus persalinus</name>
    <name type="common">Ciliate</name>
    <dbReference type="NCBI Taxonomy" id="266149"/>
    <lineage>
        <taxon>Eukaryota</taxon>
        <taxon>Sar</taxon>
        <taxon>Alveolata</taxon>
        <taxon>Ciliophora</taxon>
        <taxon>Intramacronucleata</taxon>
        <taxon>Oligohymenophorea</taxon>
        <taxon>Scuticociliatia</taxon>
        <taxon>Philasterida</taxon>
        <taxon>Pseudocohnilembidae</taxon>
        <taxon>Pseudocohnilembus</taxon>
    </lineage>
</organism>
<keyword evidence="8" id="KW-1185">Reference proteome</keyword>
<dbReference type="InterPro" id="IPR001841">
    <property type="entry name" value="Znf_RING"/>
</dbReference>
<dbReference type="OrthoDB" id="308468at2759"/>
<evidence type="ECO:0000256" key="4">
    <source>
        <dbReference type="PROSITE-ProRule" id="PRU00175"/>
    </source>
</evidence>
<keyword evidence="2 4" id="KW-0863">Zinc-finger</keyword>
<comment type="caution">
    <text evidence="7">The sequence shown here is derived from an EMBL/GenBank/DDBJ whole genome shotgun (WGS) entry which is preliminary data.</text>
</comment>
<dbReference type="PANTHER" id="PTHR47156:SF10">
    <property type="entry name" value="E3 UBIQUITIN-PROTEIN LIGASE TRIM-21-RELATED"/>
    <property type="match status" value="1"/>
</dbReference>
<proteinExistence type="predicted"/>
<feature type="compositionally biased region" description="Acidic residues" evidence="5">
    <location>
        <begin position="216"/>
        <end position="262"/>
    </location>
</feature>
<dbReference type="CDD" id="cd19756">
    <property type="entry name" value="Bbox2"/>
    <property type="match status" value="1"/>
</dbReference>
<feature type="region of interest" description="Disordered" evidence="5">
    <location>
        <begin position="211"/>
        <end position="262"/>
    </location>
</feature>
<dbReference type="PANTHER" id="PTHR47156">
    <property type="entry name" value="PROTEIN CBG20824"/>
    <property type="match status" value="1"/>
</dbReference>
<keyword evidence="3" id="KW-0862">Zinc</keyword>
<dbReference type="PROSITE" id="PS50089">
    <property type="entry name" value="ZF_RING_2"/>
    <property type="match status" value="1"/>
</dbReference>
<gene>
    <name evidence="7" type="ORF">PPERSA_00855</name>
</gene>
<dbReference type="Gene3D" id="3.30.40.10">
    <property type="entry name" value="Zinc/RING finger domain, C3HC4 (zinc finger)"/>
    <property type="match status" value="1"/>
</dbReference>
<dbReference type="InterPro" id="IPR017907">
    <property type="entry name" value="Znf_RING_CS"/>
</dbReference>
<evidence type="ECO:0000313" key="8">
    <source>
        <dbReference type="Proteomes" id="UP000054937"/>
    </source>
</evidence>
<accession>A0A0V0QEM6</accession>
<dbReference type="PROSITE" id="PS00518">
    <property type="entry name" value="ZF_RING_1"/>
    <property type="match status" value="1"/>
</dbReference>
<dbReference type="InterPro" id="IPR052667">
    <property type="entry name" value="E3_ubiquitin-ligase_RING"/>
</dbReference>
<sequence>MQNPTTYFFEQANNPPNEYKDKIDDFVSKLLDTKKCVVCKEDFDLQERMPRILVHCGHTFCTSCIINFYRNNKVRCPLCLKLIKNIEYLERIPINHTIFTKLAEQLNEENKKQGQQELDIPQQLYSLFEASLQPPQQYYQRQPGQPNIDEETGLEFCQIHFERIKHFFCGGHQETCCRVCSEYQHQNCQIIDLYDVGNIQEFLQQYGQYKGNQGEQENDDEDNDDDNDNDDNDDDDDDDDYEDEEEDDDENYEDEEADNRSI</sequence>
<dbReference type="InterPro" id="IPR027370">
    <property type="entry name" value="Znf-RING_euk"/>
</dbReference>
<evidence type="ECO:0000313" key="7">
    <source>
        <dbReference type="EMBL" id="KRX00628.1"/>
    </source>
</evidence>
<evidence type="ECO:0000256" key="1">
    <source>
        <dbReference type="ARBA" id="ARBA00022723"/>
    </source>
</evidence>
<dbReference type="SUPFAM" id="SSF57850">
    <property type="entry name" value="RING/U-box"/>
    <property type="match status" value="1"/>
</dbReference>
<protein>
    <submittedName>
        <fullName evidence="7">Armadillo-type fold</fullName>
    </submittedName>
</protein>
<evidence type="ECO:0000256" key="5">
    <source>
        <dbReference type="SAM" id="MobiDB-lite"/>
    </source>
</evidence>
<dbReference type="InParanoid" id="A0A0V0QEM6"/>
<dbReference type="SUPFAM" id="SSF48371">
    <property type="entry name" value="ARM repeat"/>
    <property type="match status" value="1"/>
</dbReference>
<feature type="domain" description="RING-type" evidence="6">
    <location>
        <begin position="36"/>
        <end position="79"/>
    </location>
</feature>
<evidence type="ECO:0000259" key="6">
    <source>
        <dbReference type="PROSITE" id="PS50089"/>
    </source>
</evidence>
<name>A0A0V0QEM6_PSEPJ</name>
<dbReference type="InterPro" id="IPR013083">
    <property type="entry name" value="Znf_RING/FYVE/PHD"/>
</dbReference>
<dbReference type="InterPro" id="IPR016024">
    <property type="entry name" value="ARM-type_fold"/>
</dbReference>